<evidence type="ECO:0000313" key="2">
    <source>
        <dbReference type="Proteomes" id="UP001549184"/>
    </source>
</evidence>
<organism evidence="1 2">
    <name type="scientific">Dyella japonica</name>
    <dbReference type="NCBI Taxonomy" id="231455"/>
    <lineage>
        <taxon>Bacteria</taxon>
        <taxon>Pseudomonadati</taxon>
        <taxon>Pseudomonadota</taxon>
        <taxon>Gammaproteobacteria</taxon>
        <taxon>Lysobacterales</taxon>
        <taxon>Rhodanobacteraceae</taxon>
        <taxon>Dyella</taxon>
    </lineage>
</organism>
<reference evidence="1 2" key="1">
    <citation type="submission" date="2024-06" db="EMBL/GenBank/DDBJ databases">
        <title>Sorghum-associated microbial communities from plants grown in Nebraska, USA.</title>
        <authorList>
            <person name="Schachtman D."/>
        </authorList>
    </citation>
    <scope>NUCLEOTIDE SEQUENCE [LARGE SCALE GENOMIC DNA]</scope>
    <source>
        <strain evidence="1 2">1073</strain>
    </source>
</reference>
<evidence type="ECO:0008006" key="3">
    <source>
        <dbReference type="Google" id="ProtNLM"/>
    </source>
</evidence>
<comment type="caution">
    <text evidence="1">The sequence shown here is derived from an EMBL/GenBank/DDBJ whole genome shotgun (WGS) entry which is preliminary data.</text>
</comment>
<accession>A0ABV2JR11</accession>
<dbReference type="EMBL" id="JBEPMU010000001">
    <property type="protein sequence ID" value="MET3651271.1"/>
    <property type="molecule type" value="Genomic_DNA"/>
</dbReference>
<proteinExistence type="predicted"/>
<keyword evidence="2" id="KW-1185">Reference proteome</keyword>
<name>A0ABV2JR11_9GAMM</name>
<gene>
    <name evidence="1" type="ORF">ABIC75_000973</name>
</gene>
<dbReference type="Proteomes" id="UP001549184">
    <property type="component" value="Unassembled WGS sequence"/>
</dbReference>
<sequence length="60" mass="6428">MPTGFQCAYPPCQCYVAKQGEFCSAHCRQAQASGHLEAQCQCGHPACMGRSEEDQDGSMG</sequence>
<protein>
    <recommendedName>
        <fullName evidence="3">Metallothionein</fullName>
    </recommendedName>
</protein>
<evidence type="ECO:0000313" key="1">
    <source>
        <dbReference type="EMBL" id="MET3651271.1"/>
    </source>
</evidence>